<dbReference type="AlphaFoldDB" id="A0AAD7VWM8"/>
<dbReference type="InterPro" id="IPR021858">
    <property type="entry name" value="Fun_TF"/>
</dbReference>
<evidence type="ECO:0000313" key="2">
    <source>
        <dbReference type="Proteomes" id="UP001217417"/>
    </source>
</evidence>
<name>A0AAD7VWM8_9ASCO</name>
<keyword evidence="2" id="KW-1185">Reference proteome</keyword>
<reference evidence="1" key="1">
    <citation type="submission" date="2023-03" db="EMBL/GenBank/DDBJ databases">
        <title>Near-Complete genome sequence of Lipomyces tetrasporous NRRL Y-64009, an oleaginous yeast capable of growing on lignocellulosic hydrolysates.</title>
        <authorList>
            <consortium name="Lawrence Berkeley National Laboratory"/>
            <person name="Jagtap S.S."/>
            <person name="Liu J.-J."/>
            <person name="Walukiewicz H.E."/>
            <person name="Pangilinan J."/>
            <person name="Lipzen A."/>
            <person name="Ahrendt S."/>
            <person name="Koriabine M."/>
            <person name="Cobaugh K."/>
            <person name="Salamov A."/>
            <person name="Yoshinaga Y."/>
            <person name="Ng V."/>
            <person name="Daum C."/>
            <person name="Grigoriev I.V."/>
            <person name="Slininger P.J."/>
            <person name="Dien B.S."/>
            <person name="Jin Y.-S."/>
            <person name="Rao C.V."/>
        </authorList>
    </citation>
    <scope>NUCLEOTIDE SEQUENCE</scope>
    <source>
        <strain evidence="1">NRRL Y-64009</strain>
    </source>
</reference>
<sequence>MGGMLQKLVSWSMLCSSITLQSDRQANLVQAAFSQLRTGTRRWLSQPDDALNPLENGFHEVSSIDRDIDTVFSYLCQLSSIKRESQTIAQLLIDSTTADQDDMYGSLARSIGLASTIYLYIVLREIPLSCFIIGKVVTKLKTALEFDDFAGVLPQWAHKLLWVLVVGGIAALGRPEQSWFVARLSAWCGKFTKGIEEAVQIALKESCWPEMDTRIRWKQQFTELVSIVALEDKPEHE</sequence>
<comment type="caution">
    <text evidence="1">The sequence shown here is derived from an EMBL/GenBank/DDBJ whole genome shotgun (WGS) entry which is preliminary data.</text>
</comment>
<dbReference type="Pfam" id="PF11951">
    <property type="entry name" value="Fungal_trans_2"/>
    <property type="match status" value="1"/>
</dbReference>
<dbReference type="RefSeq" id="XP_056047140.1">
    <property type="nucleotide sequence ID" value="XM_056190177.1"/>
</dbReference>
<proteinExistence type="predicted"/>
<dbReference type="Proteomes" id="UP001217417">
    <property type="component" value="Unassembled WGS sequence"/>
</dbReference>
<dbReference type="GeneID" id="80885343"/>
<gene>
    <name evidence="1" type="ORF">POJ06DRAFT_284672</name>
</gene>
<protein>
    <submittedName>
        <fullName evidence="1">Uncharacterized protein</fullName>
    </submittedName>
</protein>
<dbReference type="EMBL" id="JARPMG010000001">
    <property type="protein sequence ID" value="KAJ8103690.1"/>
    <property type="molecule type" value="Genomic_DNA"/>
</dbReference>
<evidence type="ECO:0000313" key="1">
    <source>
        <dbReference type="EMBL" id="KAJ8103690.1"/>
    </source>
</evidence>
<organism evidence="1 2">
    <name type="scientific">Lipomyces tetrasporus</name>
    <dbReference type="NCBI Taxonomy" id="54092"/>
    <lineage>
        <taxon>Eukaryota</taxon>
        <taxon>Fungi</taxon>
        <taxon>Dikarya</taxon>
        <taxon>Ascomycota</taxon>
        <taxon>Saccharomycotina</taxon>
        <taxon>Lipomycetes</taxon>
        <taxon>Lipomycetales</taxon>
        <taxon>Lipomycetaceae</taxon>
        <taxon>Lipomyces</taxon>
    </lineage>
</organism>
<accession>A0AAD7VWM8</accession>